<evidence type="ECO:0000313" key="6">
    <source>
        <dbReference type="EMBL" id="MDQ0997709.1"/>
    </source>
</evidence>
<proteinExistence type="inferred from homology"/>
<dbReference type="InterPro" id="IPR050107">
    <property type="entry name" value="ABC_carbohydrate_import_ATPase"/>
</dbReference>
<feature type="compositionally biased region" description="Gly residues" evidence="4">
    <location>
        <begin position="14"/>
        <end position="25"/>
    </location>
</feature>
<dbReference type="SMART" id="SM00382">
    <property type="entry name" value="AAA"/>
    <property type="match status" value="1"/>
</dbReference>
<dbReference type="InterPro" id="IPR017871">
    <property type="entry name" value="ABC_transporter-like_CS"/>
</dbReference>
<dbReference type="Pfam" id="PF00005">
    <property type="entry name" value="ABC_tran"/>
    <property type="match status" value="1"/>
</dbReference>
<dbReference type="InterPro" id="IPR027417">
    <property type="entry name" value="P-loop_NTPase"/>
</dbReference>
<organism evidence="6 7">
    <name type="scientific">Phyllobacterium ifriqiyense</name>
    <dbReference type="NCBI Taxonomy" id="314238"/>
    <lineage>
        <taxon>Bacteria</taxon>
        <taxon>Pseudomonadati</taxon>
        <taxon>Pseudomonadota</taxon>
        <taxon>Alphaproteobacteria</taxon>
        <taxon>Hyphomicrobiales</taxon>
        <taxon>Phyllobacteriaceae</taxon>
        <taxon>Phyllobacterium</taxon>
    </lineage>
</organism>
<comment type="similarity">
    <text evidence="1">Belongs to the ABC transporter superfamily.</text>
</comment>
<dbReference type="PROSITE" id="PS00211">
    <property type="entry name" value="ABC_TRANSPORTER_1"/>
    <property type="match status" value="1"/>
</dbReference>
<evidence type="ECO:0000256" key="3">
    <source>
        <dbReference type="ARBA" id="ARBA00022840"/>
    </source>
</evidence>
<dbReference type="InterPro" id="IPR003593">
    <property type="entry name" value="AAA+_ATPase"/>
</dbReference>
<accession>A0ABU0SAB8</accession>
<dbReference type="RefSeq" id="WP_307281983.1">
    <property type="nucleotide sequence ID" value="NZ_JAUSZT010000003.1"/>
</dbReference>
<dbReference type="CDD" id="cd03216">
    <property type="entry name" value="ABC_Carb_Monos_I"/>
    <property type="match status" value="1"/>
</dbReference>
<reference evidence="6 7" key="1">
    <citation type="submission" date="2023-07" db="EMBL/GenBank/DDBJ databases">
        <title>Comparative genomics of wheat-associated soil bacteria to identify genetic determinants of phenazine resistance.</title>
        <authorList>
            <person name="Mouncey N."/>
        </authorList>
    </citation>
    <scope>NUCLEOTIDE SEQUENCE [LARGE SCALE GENOMIC DNA]</scope>
    <source>
        <strain evidence="6 7">W4I11</strain>
    </source>
</reference>
<name>A0ABU0SAB8_9HYPH</name>
<sequence length="273" mass="28914">MNQNGRQVAAAVHSGGGVPSGGGTSGATDSNPRVSLRGIRKSFGSHQALRGVDLDIFPGECLGLVGDNAAGKSTLTKIISGTYIPDGGTMAIEGEEVRLSGPADARNRHIEMVFQDLSLCDQIDVVGNLFLGRELSKGMFLDSKKMLTEARAMLDALEIRIPKLTGKVAQLSGGQRQAIAIARAASFKPKVLIMDEPTSALAVAEVEAVLALINRVKAQGVSVILITHRLQDLFRVCDRIAVMYEGTKVAERQIGGTNLEDLVKLIVGEGARQ</sequence>
<evidence type="ECO:0000256" key="4">
    <source>
        <dbReference type="SAM" id="MobiDB-lite"/>
    </source>
</evidence>
<protein>
    <submittedName>
        <fullName evidence="6">Simple sugar transport system ATP-binding protein</fullName>
    </submittedName>
</protein>
<dbReference type="InterPro" id="IPR003439">
    <property type="entry name" value="ABC_transporter-like_ATP-bd"/>
</dbReference>
<dbReference type="Proteomes" id="UP001237780">
    <property type="component" value="Unassembled WGS sequence"/>
</dbReference>
<keyword evidence="6" id="KW-0762">Sugar transport</keyword>
<comment type="caution">
    <text evidence="6">The sequence shown here is derived from an EMBL/GenBank/DDBJ whole genome shotgun (WGS) entry which is preliminary data.</text>
</comment>
<keyword evidence="7" id="KW-1185">Reference proteome</keyword>
<dbReference type="PANTHER" id="PTHR43790:SF8">
    <property type="entry name" value="SUGAR ABC TRANSPORTER ATP-BINDING PROTEIN"/>
    <property type="match status" value="1"/>
</dbReference>
<keyword evidence="6" id="KW-0813">Transport</keyword>
<gene>
    <name evidence="6" type="ORF">QFZ34_002891</name>
</gene>
<dbReference type="EMBL" id="JAUSZT010000003">
    <property type="protein sequence ID" value="MDQ0997709.1"/>
    <property type="molecule type" value="Genomic_DNA"/>
</dbReference>
<evidence type="ECO:0000256" key="2">
    <source>
        <dbReference type="ARBA" id="ARBA00022741"/>
    </source>
</evidence>
<dbReference type="PANTHER" id="PTHR43790">
    <property type="entry name" value="CARBOHYDRATE TRANSPORT ATP-BINDING PROTEIN MG119-RELATED"/>
    <property type="match status" value="1"/>
</dbReference>
<evidence type="ECO:0000259" key="5">
    <source>
        <dbReference type="PROSITE" id="PS50893"/>
    </source>
</evidence>
<dbReference type="PROSITE" id="PS50893">
    <property type="entry name" value="ABC_TRANSPORTER_2"/>
    <property type="match status" value="1"/>
</dbReference>
<dbReference type="Gene3D" id="3.40.50.300">
    <property type="entry name" value="P-loop containing nucleotide triphosphate hydrolases"/>
    <property type="match status" value="1"/>
</dbReference>
<dbReference type="GO" id="GO:0005524">
    <property type="term" value="F:ATP binding"/>
    <property type="evidence" value="ECO:0007669"/>
    <property type="project" value="UniProtKB-KW"/>
</dbReference>
<dbReference type="SUPFAM" id="SSF52540">
    <property type="entry name" value="P-loop containing nucleoside triphosphate hydrolases"/>
    <property type="match status" value="1"/>
</dbReference>
<evidence type="ECO:0000256" key="1">
    <source>
        <dbReference type="ARBA" id="ARBA00005417"/>
    </source>
</evidence>
<keyword evidence="3 6" id="KW-0067">ATP-binding</keyword>
<feature type="domain" description="ABC transporter" evidence="5">
    <location>
        <begin position="34"/>
        <end position="270"/>
    </location>
</feature>
<keyword evidence="2" id="KW-0547">Nucleotide-binding</keyword>
<evidence type="ECO:0000313" key="7">
    <source>
        <dbReference type="Proteomes" id="UP001237780"/>
    </source>
</evidence>
<feature type="region of interest" description="Disordered" evidence="4">
    <location>
        <begin position="1"/>
        <end position="34"/>
    </location>
</feature>